<dbReference type="Gene3D" id="3.40.50.12440">
    <property type="match status" value="1"/>
</dbReference>
<dbReference type="AlphaFoldDB" id="X1CGL0"/>
<name>X1CGL0_9ZZZZ</name>
<dbReference type="GO" id="GO:0016491">
    <property type="term" value="F:oxidoreductase activity"/>
    <property type="evidence" value="ECO:0007669"/>
    <property type="project" value="InterPro"/>
</dbReference>
<dbReference type="InterPro" id="IPR050612">
    <property type="entry name" value="Prok_Mopterin_Oxidored"/>
</dbReference>
<proteinExistence type="predicted"/>
<reference evidence="4" key="1">
    <citation type="journal article" date="2014" name="Front. Microbiol.">
        <title>High frequency of phylogenetically diverse reductive dehalogenase-homologous genes in deep subseafloor sedimentary metagenomes.</title>
        <authorList>
            <person name="Kawai M."/>
            <person name="Futagami T."/>
            <person name="Toyoda A."/>
            <person name="Takaki Y."/>
            <person name="Nishi S."/>
            <person name="Hori S."/>
            <person name="Arai W."/>
            <person name="Tsubouchi T."/>
            <person name="Morono Y."/>
            <person name="Uchiyama I."/>
            <person name="Ito T."/>
            <person name="Fujiyama A."/>
            <person name="Inagaki F."/>
            <person name="Takami H."/>
        </authorList>
    </citation>
    <scope>NUCLEOTIDE SEQUENCE</scope>
    <source>
        <strain evidence="4">Expedition CK06-06</strain>
    </source>
</reference>
<accession>X1CGL0</accession>
<evidence type="ECO:0000256" key="2">
    <source>
        <dbReference type="ARBA" id="ARBA00023014"/>
    </source>
</evidence>
<dbReference type="GO" id="GO:0051536">
    <property type="term" value="F:iron-sulfur cluster binding"/>
    <property type="evidence" value="ECO:0007669"/>
    <property type="project" value="UniProtKB-KW"/>
</dbReference>
<dbReference type="PANTHER" id="PTHR43742">
    <property type="entry name" value="TRIMETHYLAMINE-N-OXIDE REDUCTASE"/>
    <property type="match status" value="1"/>
</dbReference>
<dbReference type="Pfam" id="PF00384">
    <property type="entry name" value="Molybdopterin"/>
    <property type="match status" value="1"/>
</dbReference>
<dbReference type="PANTHER" id="PTHR43742:SF6">
    <property type="entry name" value="OXIDOREDUCTASE YYAE-RELATED"/>
    <property type="match status" value="1"/>
</dbReference>
<protein>
    <recommendedName>
        <fullName evidence="3">Molybdopterin oxidoreductase domain-containing protein</fullName>
    </recommendedName>
</protein>
<comment type="caution">
    <text evidence="4">The sequence shown here is derived from an EMBL/GenBank/DDBJ whole genome shotgun (WGS) entry which is preliminary data.</text>
</comment>
<evidence type="ECO:0000256" key="1">
    <source>
        <dbReference type="ARBA" id="ARBA00023004"/>
    </source>
</evidence>
<dbReference type="EMBL" id="BART01022090">
    <property type="protein sequence ID" value="GAG92217.1"/>
    <property type="molecule type" value="Genomic_DNA"/>
</dbReference>
<feature type="domain" description="Molybdopterin oxidoreductase" evidence="3">
    <location>
        <begin position="7"/>
        <end position="194"/>
    </location>
</feature>
<evidence type="ECO:0000259" key="3">
    <source>
        <dbReference type="Pfam" id="PF00384"/>
    </source>
</evidence>
<dbReference type="InterPro" id="IPR006656">
    <property type="entry name" value="Mopterin_OxRdtase"/>
</dbReference>
<keyword evidence="1" id="KW-0408">Iron</keyword>
<evidence type="ECO:0000313" key="4">
    <source>
        <dbReference type="EMBL" id="GAG92217.1"/>
    </source>
</evidence>
<feature type="non-terminal residue" evidence="4">
    <location>
        <position position="200"/>
    </location>
</feature>
<gene>
    <name evidence="4" type="ORF">S01H4_40544</name>
</gene>
<keyword evidence="2" id="KW-0479">Metal-binding</keyword>
<keyword evidence="2" id="KW-0411">Iron-sulfur</keyword>
<sequence>MVYSPDRLTKPLKRIGERGRGEFEPISWDEALHTLAKKLKQVKETFGPQATFLMDYYANEGALHNTLKTARRFFNLFGGCTTAWGNTSLEAAGFASDTTFGTQFTANSRDNLLLSKLIIMWGWDPLVSRFRPYTSTYLSQAGKSGARIIAVDPRLTQSAKSLTEKWIAVKPGTDTALMLAMAHVMITENLYDQSFIATHT</sequence>
<dbReference type="SUPFAM" id="SSF53706">
    <property type="entry name" value="Formate dehydrogenase/DMSO reductase, domains 1-3"/>
    <property type="match status" value="1"/>
</dbReference>
<organism evidence="4">
    <name type="scientific">marine sediment metagenome</name>
    <dbReference type="NCBI Taxonomy" id="412755"/>
    <lineage>
        <taxon>unclassified sequences</taxon>
        <taxon>metagenomes</taxon>
        <taxon>ecological metagenomes</taxon>
    </lineage>
</organism>